<keyword evidence="2 6" id="KW-0472">Membrane</keyword>
<feature type="compositionally biased region" description="Basic and acidic residues" evidence="5">
    <location>
        <begin position="32"/>
        <end position="45"/>
    </location>
</feature>
<feature type="compositionally biased region" description="Low complexity" evidence="5">
    <location>
        <begin position="56"/>
        <end position="73"/>
    </location>
</feature>
<keyword evidence="6" id="KW-1133">Transmembrane helix</keyword>
<dbReference type="GO" id="GO:0006078">
    <property type="term" value="P:(1-&gt;6)-beta-D-glucan biosynthetic process"/>
    <property type="evidence" value="ECO:0007669"/>
    <property type="project" value="TreeGrafter"/>
</dbReference>
<evidence type="ECO:0000256" key="2">
    <source>
        <dbReference type="ARBA" id="ARBA00023136"/>
    </source>
</evidence>
<accession>A0A9P7GME5</accession>
<feature type="region of interest" description="Disordered" evidence="5">
    <location>
        <begin position="1"/>
        <end position="148"/>
    </location>
</feature>
<evidence type="ECO:0000256" key="4">
    <source>
        <dbReference type="ARBA" id="ARBA00023316"/>
    </source>
</evidence>
<dbReference type="Pfam" id="PF03935">
    <property type="entry name" value="SKN1_KRE6_Sbg1"/>
    <property type="match status" value="1"/>
</dbReference>
<keyword evidence="4" id="KW-0961">Cell wall biogenesis/degradation</keyword>
<dbReference type="Proteomes" id="UP000717328">
    <property type="component" value="Unassembled WGS sequence"/>
</dbReference>
<feature type="transmembrane region" description="Helical" evidence="6">
    <location>
        <begin position="277"/>
        <end position="300"/>
    </location>
</feature>
<dbReference type="GO" id="GO:0031505">
    <property type="term" value="P:fungal-type cell wall organization"/>
    <property type="evidence" value="ECO:0007669"/>
    <property type="project" value="TreeGrafter"/>
</dbReference>
<evidence type="ECO:0000256" key="1">
    <source>
        <dbReference type="ARBA" id="ARBA00004370"/>
    </source>
</evidence>
<reference evidence="7" key="1">
    <citation type="submission" date="2021-02" db="EMBL/GenBank/DDBJ databases">
        <authorList>
            <person name="Nieuwenhuis M."/>
            <person name="Van De Peppel L.J.J."/>
        </authorList>
    </citation>
    <scope>NUCLEOTIDE SEQUENCE</scope>
    <source>
        <strain evidence="7">D49</strain>
    </source>
</reference>
<comment type="caution">
    <text evidence="7">The sequence shown here is derived from an EMBL/GenBank/DDBJ whole genome shotgun (WGS) entry which is preliminary data.</text>
</comment>
<keyword evidence="3" id="KW-0325">Glycoprotein</keyword>
<evidence type="ECO:0000256" key="3">
    <source>
        <dbReference type="ARBA" id="ARBA00023180"/>
    </source>
</evidence>
<dbReference type="PANTHER" id="PTHR31361">
    <property type="entry name" value="BETA-GLUCAN SYNTHESIS-ASSOCIATED PROTEIN KRE6-RELATED"/>
    <property type="match status" value="1"/>
</dbReference>
<proteinExistence type="predicted"/>
<name>A0A9P7GME5_9AGAR</name>
<evidence type="ECO:0000313" key="8">
    <source>
        <dbReference type="Proteomes" id="UP000717328"/>
    </source>
</evidence>
<protein>
    <submittedName>
        <fullName evidence="7">Uncharacterized protein</fullName>
    </submittedName>
</protein>
<evidence type="ECO:0000256" key="6">
    <source>
        <dbReference type="SAM" id="Phobius"/>
    </source>
</evidence>
<feature type="compositionally biased region" description="Polar residues" evidence="5">
    <location>
        <begin position="74"/>
        <end position="99"/>
    </location>
</feature>
<keyword evidence="6" id="KW-0812">Transmembrane</keyword>
<dbReference type="AlphaFoldDB" id="A0A9P7GME5"/>
<evidence type="ECO:0000313" key="7">
    <source>
        <dbReference type="EMBL" id="KAG5649990.1"/>
    </source>
</evidence>
<sequence length="529" mass="57293">MAPRPLSWVKDYEEVDIDPSLSPAHSVSGLDSPHERQRMLADEPSPRMPPAVLVDSAPTPSSSTHAPRTPHTSNSRPTSSNMPQYPSPESSTERPQSMGSDAGPSYRLPRAASYRSVTSSPLNPAFPSGPPSSHIFSPFARPGSRGSAHITRIPSEETRALAPTSPFALNTASSRGSMILYRRVDAADDVLLPPTLPHANRNSTISTSGDSAVSLSSDSKYPAGMMMTPERGLIAYAWDPTIDDNEPADEEDILHDPDEKLVKVPGRPLSWRGFKNISALVFLVVGLLCLFVVYPVVAFVHSSDRNALIVGNTRINATGQAVSYEFDPRSQLPLPSVLGVIDQATPQEALSQTGKDGVEYHLVFSDEFNTDGRSFSRDADPVWETESSQVTTRNGYLVLQSYTASADGSSRPQFVGESIRQKSSLCIDGGFVEISAVMPWSHQTRRLYWTGAWSDTIDDISFPEQGSSLSVPSSVQLTLGGVDPSQRAPTPGPSKTIIDYVRIYQKAGALGLSCMNARESDVDFFPTRI</sequence>
<gene>
    <name evidence="7" type="ORF">H0H81_001195</name>
</gene>
<dbReference type="EMBL" id="JABCKI010000600">
    <property type="protein sequence ID" value="KAG5649990.1"/>
    <property type="molecule type" value="Genomic_DNA"/>
</dbReference>
<keyword evidence="8" id="KW-1185">Reference proteome</keyword>
<dbReference type="GO" id="GO:0015926">
    <property type="term" value="F:glucosidase activity"/>
    <property type="evidence" value="ECO:0007669"/>
    <property type="project" value="TreeGrafter"/>
</dbReference>
<organism evidence="7 8">
    <name type="scientific">Sphagnurus paluster</name>
    <dbReference type="NCBI Taxonomy" id="117069"/>
    <lineage>
        <taxon>Eukaryota</taxon>
        <taxon>Fungi</taxon>
        <taxon>Dikarya</taxon>
        <taxon>Basidiomycota</taxon>
        <taxon>Agaricomycotina</taxon>
        <taxon>Agaricomycetes</taxon>
        <taxon>Agaricomycetidae</taxon>
        <taxon>Agaricales</taxon>
        <taxon>Tricholomatineae</taxon>
        <taxon>Lyophyllaceae</taxon>
        <taxon>Sphagnurus</taxon>
    </lineage>
</organism>
<dbReference type="PANTHER" id="PTHR31361:SF15">
    <property type="entry name" value="GH16 DOMAIN-CONTAINING PROTEIN"/>
    <property type="match status" value="1"/>
</dbReference>
<evidence type="ECO:0000256" key="5">
    <source>
        <dbReference type="SAM" id="MobiDB-lite"/>
    </source>
</evidence>
<dbReference type="GO" id="GO:0005886">
    <property type="term" value="C:plasma membrane"/>
    <property type="evidence" value="ECO:0007669"/>
    <property type="project" value="TreeGrafter"/>
</dbReference>
<reference evidence="7" key="2">
    <citation type="submission" date="2021-10" db="EMBL/GenBank/DDBJ databases">
        <title>Phylogenomics reveals ancestral predisposition of the termite-cultivated fungus Termitomyces towards a domesticated lifestyle.</title>
        <authorList>
            <person name="Auxier B."/>
            <person name="Grum-Grzhimaylo A."/>
            <person name="Cardenas M.E."/>
            <person name="Lodge J.D."/>
            <person name="Laessoe T."/>
            <person name="Pedersen O."/>
            <person name="Smith M.E."/>
            <person name="Kuyper T.W."/>
            <person name="Franco-Molano E.A."/>
            <person name="Baroni T.J."/>
            <person name="Aanen D.K."/>
        </authorList>
    </citation>
    <scope>NUCLEOTIDE SEQUENCE</scope>
    <source>
        <strain evidence="7">D49</strain>
    </source>
</reference>
<comment type="subcellular location">
    <subcellularLocation>
        <location evidence="1">Membrane</location>
    </subcellularLocation>
</comment>
<dbReference type="InterPro" id="IPR005629">
    <property type="entry name" value="Skn1/Kre6/Sbg1"/>
</dbReference>
<dbReference type="Gene3D" id="2.60.120.200">
    <property type="match status" value="1"/>
</dbReference>
<dbReference type="GO" id="GO:0005789">
    <property type="term" value="C:endoplasmic reticulum membrane"/>
    <property type="evidence" value="ECO:0007669"/>
    <property type="project" value="TreeGrafter"/>
</dbReference>
<dbReference type="OrthoDB" id="3057032at2759"/>